<organism evidence="3 4">
    <name type="scientific">Novacetimonas cocois</name>
    <dbReference type="NCBI Taxonomy" id="1747507"/>
    <lineage>
        <taxon>Bacteria</taxon>
        <taxon>Pseudomonadati</taxon>
        <taxon>Pseudomonadota</taxon>
        <taxon>Alphaproteobacteria</taxon>
        <taxon>Acetobacterales</taxon>
        <taxon>Acetobacteraceae</taxon>
        <taxon>Novacetimonas</taxon>
    </lineage>
</organism>
<dbReference type="OrthoDB" id="9796738at2"/>
<dbReference type="EMBL" id="QEXL01000018">
    <property type="protein sequence ID" value="RBM05460.1"/>
    <property type="molecule type" value="Genomic_DNA"/>
</dbReference>
<evidence type="ECO:0000313" key="4">
    <source>
        <dbReference type="Proteomes" id="UP000252680"/>
    </source>
</evidence>
<comment type="caution">
    <text evidence="3">The sequence shown here is derived from an EMBL/GenBank/DDBJ whole genome shotgun (WGS) entry which is preliminary data.</text>
</comment>
<keyword evidence="4" id="KW-1185">Reference proteome</keyword>
<accession>A0A365YTA8</accession>
<evidence type="ECO:0000313" key="3">
    <source>
        <dbReference type="EMBL" id="RBM05460.1"/>
    </source>
</evidence>
<dbReference type="InterPro" id="IPR002634">
    <property type="entry name" value="BolA"/>
</dbReference>
<reference evidence="3 4" key="1">
    <citation type="submission" date="2018-05" db="EMBL/GenBank/DDBJ databases">
        <title>Komagataeibacter cocois sp. nov., for a novel cellulose- producing strain isolated from coconut milk.</title>
        <authorList>
            <person name="Liu L."/>
            <person name="Wang Y."/>
            <person name="Liu S."/>
            <person name="Bi J."/>
            <person name="Chen H."/>
            <person name="Deng J."/>
            <person name="Zhang C."/>
            <person name="Hu Q."/>
            <person name="Li C."/>
        </authorList>
    </citation>
    <scope>NUCLEOTIDE SEQUENCE [LARGE SCALE GENOMIC DNA]</scope>
    <source>
        <strain evidence="3 4">WE7</strain>
    </source>
</reference>
<dbReference type="PANTHER" id="PTHR46229:SF2">
    <property type="entry name" value="BOLA-LIKE PROTEIN 1"/>
    <property type="match status" value="1"/>
</dbReference>
<gene>
    <name evidence="3" type="ORF">NJLHNGOC_13030</name>
</gene>
<dbReference type="Gene3D" id="3.30.300.90">
    <property type="entry name" value="BolA-like"/>
    <property type="match status" value="1"/>
</dbReference>
<dbReference type="SUPFAM" id="SSF82657">
    <property type="entry name" value="BolA-like"/>
    <property type="match status" value="1"/>
</dbReference>
<sequence length="77" mass="8481">MAMTAQEIETYIREALPDAQIRIDDLAGDGDHYACKVVSNAFRGLSRVRQHQLVYDALQGHMGGKLHALALQTSTPD</sequence>
<dbReference type="Pfam" id="PF01722">
    <property type="entry name" value="BolA"/>
    <property type="match status" value="1"/>
</dbReference>
<dbReference type="Proteomes" id="UP000252680">
    <property type="component" value="Unassembled WGS sequence"/>
</dbReference>
<comment type="similarity">
    <text evidence="1 2">Belongs to the BolA/IbaG family.</text>
</comment>
<name>A0A365YTA8_9PROT</name>
<dbReference type="InterPro" id="IPR050961">
    <property type="entry name" value="BolA/IbaG_stress_morph_reg"/>
</dbReference>
<dbReference type="PANTHER" id="PTHR46229">
    <property type="entry name" value="BOLA TRANSCRIPTION REGULATOR"/>
    <property type="match status" value="1"/>
</dbReference>
<dbReference type="RefSeq" id="WP_113596745.1">
    <property type="nucleotide sequence ID" value="NZ_QEXL01000018.1"/>
</dbReference>
<proteinExistence type="inferred from homology"/>
<dbReference type="InterPro" id="IPR036065">
    <property type="entry name" value="BolA-like_sf"/>
</dbReference>
<evidence type="ECO:0000256" key="1">
    <source>
        <dbReference type="ARBA" id="ARBA00005578"/>
    </source>
</evidence>
<dbReference type="AlphaFoldDB" id="A0A365YTA8"/>
<dbReference type="PIRSF" id="PIRSF003113">
    <property type="entry name" value="BolA"/>
    <property type="match status" value="1"/>
</dbReference>
<evidence type="ECO:0000256" key="2">
    <source>
        <dbReference type="RuleBase" id="RU003860"/>
    </source>
</evidence>
<protein>
    <submittedName>
        <fullName evidence="3">BolA family transcriptional regulator</fullName>
    </submittedName>
</protein>